<keyword evidence="4" id="KW-0378">Hydrolase</keyword>
<evidence type="ECO:0000256" key="6">
    <source>
        <dbReference type="ARBA" id="ARBA00023295"/>
    </source>
</evidence>
<organism evidence="9 10">
    <name type="scientific">Ramlibacter algicola</name>
    <dbReference type="NCBI Taxonomy" id="2795217"/>
    <lineage>
        <taxon>Bacteria</taxon>
        <taxon>Pseudomonadati</taxon>
        <taxon>Pseudomonadota</taxon>
        <taxon>Betaproteobacteria</taxon>
        <taxon>Burkholderiales</taxon>
        <taxon>Comamonadaceae</taxon>
        <taxon>Ramlibacter</taxon>
    </lineage>
</organism>
<keyword evidence="5" id="KW-0136">Cellulose degradation</keyword>
<keyword evidence="7" id="KW-0119">Carbohydrate metabolism</keyword>
<evidence type="ECO:0000256" key="2">
    <source>
        <dbReference type="ARBA" id="ARBA00009209"/>
    </source>
</evidence>
<comment type="caution">
    <text evidence="9">The sequence shown here is derived from an EMBL/GenBank/DDBJ whole genome shotgun (WGS) entry which is preliminary data.</text>
</comment>
<gene>
    <name evidence="9" type="ORF">I8E28_07650</name>
</gene>
<dbReference type="AlphaFoldDB" id="A0A934Q0N0"/>
<keyword evidence="6" id="KW-0326">Glycosidase</keyword>
<keyword evidence="10" id="KW-1185">Reference proteome</keyword>
<evidence type="ECO:0000256" key="7">
    <source>
        <dbReference type="ARBA" id="ARBA00023326"/>
    </source>
</evidence>
<name>A0A934Q0N0_9BURK</name>
<keyword evidence="7" id="KW-0624">Polysaccharide degradation</keyword>
<evidence type="ECO:0000313" key="10">
    <source>
        <dbReference type="Proteomes" id="UP000617041"/>
    </source>
</evidence>
<evidence type="ECO:0000256" key="4">
    <source>
        <dbReference type="ARBA" id="ARBA00022801"/>
    </source>
</evidence>
<evidence type="ECO:0000256" key="1">
    <source>
        <dbReference type="ARBA" id="ARBA00000966"/>
    </source>
</evidence>
<evidence type="ECO:0000313" key="9">
    <source>
        <dbReference type="EMBL" id="MBK0392462.1"/>
    </source>
</evidence>
<dbReference type="GO" id="GO:0008810">
    <property type="term" value="F:cellulase activity"/>
    <property type="evidence" value="ECO:0007669"/>
    <property type="project" value="UniProtKB-EC"/>
</dbReference>
<dbReference type="InterPro" id="IPR012341">
    <property type="entry name" value="6hp_glycosidase-like_sf"/>
</dbReference>
<sequence length="453" mass="48242">MRRRLFISSGSAVGVSAVLAACGGGGGGGSQAAAGESSVSSAVVPTPASAGAAIPPAAVSGPNRYPFGARLEAYRAGVMPNNVSNASMDETIKRSYDAWKAIAVVDVPTVSGGKAIRFGNSPDALAVSEGMGYGMLITVLMAGHDPQARAIFDGLLTTVRARPAYSIPHPVASKYLMDWKLTIDGSSSSSAGGGYNAMDGDLDIAMALLMADRQWGSDTGSWNYKQEGINTIEGMKAYNFMADGTSKGLATPDVSRTSDYMIGHFRAFAKATGDSWWSTTVIDRCYSLIDRMQTVFSPGVGMMPDFIVATDTAAPIPSPGFRGDFVDTEMHYFANAQRNPWRWGTDYVLSGDARWKNVLDKMMVFFERDTGGDPAKTATGYTLAGNAVSRPYPVWTPKGVVGPQLCGAMIGGEHQSYLNALWTYNAENFSTTYYDAELQLLPMIVASGNWWNP</sequence>
<dbReference type="EC" id="3.2.1.4" evidence="3"/>
<keyword evidence="8" id="KW-0732">Signal</keyword>
<feature type="signal peptide" evidence="8">
    <location>
        <begin position="1"/>
        <end position="20"/>
    </location>
</feature>
<dbReference type="EMBL" id="JAEDAO010000001">
    <property type="protein sequence ID" value="MBK0392462.1"/>
    <property type="molecule type" value="Genomic_DNA"/>
</dbReference>
<evidence type="ECO:0000256" key="5">
    <source>
        <dbReference type="ARBA" id="ARBA00023001"/>
    </source>
</evidence>
<dbReference type="PROSITE" id="PS51257">
    <property type="entry name" value="PROKAR_LIPOPROTEIN"/>
    <property type="match status" value="1"/>
</dbReference>
<dbReference type="InterPro" id="IPR008928">
    <property type="entry name" value="6-hairpin_glycosidase_sf"/>
</dbReference>
<protein>
    <recommendedName>
        <fullName evidence="3">cellulase</fullName>
        <ecNumber evidence="3">3.2.1.4</ecNumber>
    </recommendedName>
</protein>
<comment type="catalytic activity">
    <reaction evidence="1">
        <text>Endohydrolysis of (1-&gt;4)-beta-D-glucosidic linkages in cellulose, lichenin and cereal beta-D-glucans.</text>
        <dbReference type="EC" id="3.2.1.4"/>
    </reaction>
</comment>
<proteinExistence type="inferred from homology"/>
<dbReference type="InterPro" id="IPR002037">
    <property type="entry name" value="Glyco_hydro_8"/>
</dbReference>
<feature type="chain" id="PRO_5037367819" description="cellulase" evidence="8">
    <location>
        <begin position="21"/>
        <end position="453"/>
    </location>
</feature>
<dbReference type="RefSeq" id="WP_200787397.1">
    <property type="nucleotide sequence ID" value="NZ_JAEDAO010000001.1"/>
</dbReference>
<dbReference type="Pfam" id="PF01270">
    <property type="entry name" value="Glyco_hydro_8"/>
    <property type="match status" value="1"/>
</dbReference>
<dbReference type="Gene3D" id="1.50.10.10">
    <property type="match status" value="1"/>
</dbReference>
<comment type="similarity">
    <text evidence="2">Belongs to the glycosyl hydrolase 8 (cellulase D) family.</text>
</comment>
<dbReference type="SUPFAM" id="SSF48208">
    <property type="entry name" value="Six-hairpin glycosidases"/>
    <property type="match status" value="1"/>
</dbReference>
<evidence type="ECO:0000256" key="8">
    <source>
        <dbReference type="SAM" id="SignalP"/>
    </source>
</evidence>
<accession>A0A934Q0N0</accession>
<dbReference type="GO" id="GO:0030245">
    <property type="term" value="P:cellulose catabolic process"/>
    <property type="evidence" value="ECO:0007669"/>
    <property type="project" value="UniProtKB-KW"/>
</dbReference>
<reference evidence="9" key="1">
    <citation type="submission" date="2020-12" db="EMBL/GenBank/DDBJ databases">
        <title>Ramlibacter sp. nov., isolated from a freshwater alga, Cryptomonas.</title>
        <authorList>
            <person name="Kim H.M."/>
            <person name="Jeon C.O."/>
        </authorList>
    </citation>
    <scope>NUCLEOTIDE SEQUENCE</scope>
    <source>
        <strain evidence="9">CrO1</strain>
    </source>
</reference>
<dbReference type="PRINTS" id="PR00735">
    <property type="entry name" value="GLHYDRLASE8"/>
</dbReference>
<dbReference type="Proteomes" id="UP000617041">
    <property type="component" value="Unassembled WGS sequence"/>
</dbReference>
<evidence type="ECO:0000256" key="3">
    <source>
        <dbReference type="ARBA" id="ARBA00012601"/>
    </source>
</evidence>